<dbReference type="PANTHER" id="PTHR42723:SF1">
    <property type="entry name" value="CHLOROPHYLL SYNTHASE, CHLOROPLASTIC"/>
    <property type="match status" value="1"/>
</dbReference>
<feature type="transmembrane region" description="Helical" evidence="5">
    <location>
        <begin position="81"/>
        <end position="101"/>
    </location>
</feature>
<evidence type="ECO:0000313" key="6">
    <source>
        <dbReference type="EMBL" id="CUS44121.1"/>
    </source>
</evidence>
<accession>A0A160TIC1</accession>
<proteinExistence type="predicted"/>
<dbReference type="InterPro" id="IPR044878">
    <property type="entry name" value="UbiA_sf"/>
</dbReference>
<dbReference type="EMBL" id="CZQE01000113">
    <property type="protein sequence ID" value="CUS44121.1"/>
    <property type="molecule type" value="Genomic_DNA"/>
</dbReference>
<evidence type="ECO:0000256" key="5">
    <source>
        <dbReference type="SAM" id="Phobius"/>
    </source>
</evidence>
<evidence type="ECO:0000256" key="3">
    <source>
        <dbReference type="ARBA" id="ARBA00022989"/>
    </source>
</evidence>
<dbReference type="GO" id="GO:0016020">
    <property type="term" value="C:membrane"/>
    <property type="evidence" value="ECO:0007669"/>
    <property type="project" value="UniProtKB-SubCell"/>
</dbReference>
<gene>
    <name evidence="6" type="ORF">MGWOODY_Smn2433</name>
</gene>
<feature type="transmembrane region" description="Helical" evidence="5">
    <location>
        <begin position="107"/>
        <end position="126"/>
    </location>
</feature>
<name>A0A160TIC1_9ZZZZ</name>
<evidence type="ECO:0000256" key="1">
    <source>
        <dbReference type="ARBA" id="ARBA00004141"/>
    </source>
</evidence>
<reference evidence="6" key="1">
    <citation type="submission" date="2015-10" db="EMBL/GenBank/DDBJ databases">
        <authorList>
            <person name="Gilbert D.G."/>
        </authorList>
    </citation>
    <scope>NUCLEOTIDE SEQUENCE</scope>
</reference>
<organism evidence="6">
    <name type="scientific">hydrothermal vent metagenome</name>
    <dbReference type="NCBI Taxonomy" id="652676"/>
    <lineage>
        <taxon>unclassified sequences</taxon>
        <taxon>metagenomes</taxon>
        <taxon>ecological metagenomes</taxon>
    </lineage>
</organism>
<evidence type="ECO:0000256" key="2">
    <source>
        <dbReference type="ARBA" id="ARBA00022692"/>
    </source>
</evidence>
<dbReference type="CDD" id="cd13956">
    <property type="entry name" value="PT_UbiA"/>
    <property type="match status" value="1"/>
</dbReference>
<dbReference type="Pfam" id="PF01040">
    <property type="entry name" value="UbiA"/>
    <property type="match status" value="1"/>
</dbReference>
<feature type="transmembrane region" description="Helical" evidence="5">
    <location>
        <begin position="138"/>
        <end position="161"/>
    </location>
</feature>
<keyword evidence="2 5" id="KW-0812">Transmembrane</keyword>
<feature type="transmembrane region" description="Helical" evidence="5">
    <location>
        <begin position="216"/>
        <end position="236"/>
    </location>
</feature>
<protein>
    <submittedName>
        <fullName evidence="6">Uncharacterized protein</fullName>
    </submittedName>
</protein>
<evidence type="ECO:0000256" key="4">
    <source>
        <dbReference type="ARBA" id="ARBA00023136"/>
    </source>
</evidence>
<feature type="transmembrane region" description="Helical" evidence="5">
    <location>
        <begin position="242"/>
        <end position="259"/>
    </location>
</feature>
<keyword evidence="3 5" id="KW-1133">Transmembrane helix</keyword>
<dbReference type="InterPro" id="IPR000537">
    <property type="entry name" value="UbiA_prenyltransferase"/>
</dbReference>
<dbReference type="InterPro" id="IPR050475">
    <property type="entry name" value="Prenyltransferase_related"/>
</dbReference>
<feature type="transmembrane region" description="Helical" evidence="5">
    <location>
        <begin position="12"/>
        <end position="30"/>
    </location>
</feature>
<sequence>MRIGQIIRATEWWEYKLLPILGVFYATLAYRHASIAAAWPVVIELLIGIAAGAVYVSVINDLTDRDEDRRAGKPNRLEGRSGMTTVLLVAVPVLIGLAMAWRWRDDPLLLSAYGAAWLAFSAYSLPPLRLKTRGLLGVMADASGAHLFPALVAALLAFRAGGAAPDLVWLALVGVWAGAFGVRGILWHQLSDEEADRIGNVRTFVQRHGGRWARAIGARAMFPLECAALFALLWLLDDRVPFVALVLYAFLVIFKLERFEMHAAIVQPRPRHLILLNEYYEVFLPVSLLVASALAHPADWIMLALHCLFFPGRLSQVISDAWKLPQRIHQ</sequence>
<dbReference type="PANTHER" id="PTHR42723">
    <property type="entry name" value="CHLOROPHYLL SYNTHASE"/>
    <property type="match status" value="1"/>
</dbReference>
<comment type="subcellular location">
    <subcellularLocation>
        <location evidence="1">Membrane</location>
        <topology evidence="1">Multi-pass membrane protein</topology>
    </subcellularLocation>
</comment>
<feature type="transmembrane region" description="Helical" evidence="5">
    <location>
        <begin position="36"/>
        <end position="60"/>
    </location>
</feature>
<dbReference type="Gene3D" id="1.10.357.140">
    <property type="entry name" value="UbiA prenyltransferase"/>
    <property type="match status" value="1"/>
</dbReference>
<dbReference type="AlphaFoldDB" id="A0A160TIC1"/>
<feature type="transmembrane region" description="Helical" evidence="5">
    <location>
        <begin position="167"/>
        <end position="187"/>
    </location>
</feature>
<keyword evidence="4 5" id="KW-0472">Membrane</keyword>
<dbReference type="GO" id="GO:0016765">
    <property type="term" value="F:transferase activity, transferring alkyl or aryl (other than methyl) groups"/>
    <property type="evidence" value="ECO:0007669"/>
    <property type="project" value="InterPro"/>
</dbReference>